<evidence type="ECO:0000256" key="2">
    <source>
        <dbReference type="SAM" id="Phobius"/>
    </source>
</evidence>
<dbReference type="EMBL" id="KB296645">
    <property type="protein sequence ID" value="ELU11542.1"/>
    <property type="molecule type" value="Genomic_DNA"/>
</dbReference>
<reference evidence="5" key="1">
    <citation type="submission" date="2012-12" db="EMBL/GenBank/DDBJ databases">
        <authorList>
            <person name="Hellsten U."/>
            <person name="Grimwood J."/>
            <person name="Chapman J.A."/>
            <person name="Shapiro H."/>
            <person name="Aerts A."/>
            <person name="Otillar R.P."/>
            <person name="Terry A.Y."/>
            <person name="Boore J.L."/>
            <person name="Simakov O."/>
            <person name="Marletaz F."/>
            <person name="Cho S.-J."/>
            <person name="Edsinger-Gonzales E."/>
            <person name="Havlak P."/>
            <person name="Kuo D.-H."/>
            <person name="Larsson T."/>
            <person name="Lv J."/>
            <person name="Arendt D."/>
            <person name="Savage R."/>
            <person name="Osoegawa K."/>
            <person name="de Jong P."/>
            <person name="Lindberg D.R."/>
            <person name="Seaver E.C."/>
            <person name="Weisblat D.A."/>
            <person name="Putnam N.H."/>
            <person name="Grigoriev I.V."/>
            <person name="Rokhsar D.S."/>
        </authorList>
    </citation>
    <scope>NUCLEOTIDE SEQUENCE</scope>
    <source>
        <strain evidence="5">I ESC-2004</strain>
    </source>
</reference>
<organism evidence="3">
    <name type="scientific">Capitella teleta</name>
    <name type="common">Polychaete worm</name>
    <dbReference type="NCBI Taxonomy" id="283909"/>
    <lineage>
        <taxon>Eukaryota</taxon>
        <taxon>Metazoa</taxon>
        <taxon>Spiralia</taxon>
        <taxon>Lophotrochozoa</taxon>
        <taxon>Annelida</taxon>
        <taxon>Polychaeta</taxon>
        <taxon>Sedentaria</taxon>
        <taxon>Scolecida</taxon>
        <taxon>Capitellidae</taxon>
        <taxon>Capitella</taxon>
    </lineage>
</organism>
<evidence type="ECO:0000313" key="3">
    <source>
        <dbReference type="EMBL" id="ELU11542.1"/>
    </source>
</evidence>
<feature type="region of interest" description="Disordered" evidence="1">
    <location>
        <begin position="1"/>
        <end position="88"/>
    </location>
</feature>
<feature type="transmembrane region" description="Helical" evidence="2">
    <location>
        <begin position="227"/>
        <end position="252"/>
    </location>
</feature>
<keyword evidence="5" id="KW-1185">Reference proteome</keyword>
<reference evidence="4" key="3">
    <citation type="submission" date="2015-06" db="UniProtKB">
        <authorList>
            <consortium name="EnsemblMetazoa"/>
        </authorList>
    </citation>
    <scope>IDENTIFICATION</scope>
</reference>
<keyword evidence="2" id="KW-1133">Transmembrane helix</keyword>
<dbReference type="OrthoDB" id="6256667at2759"/>
<evidence type="ECO:0000313" key="5">
    <source>
        <dbReference type="Proteomes" id="UP000014760"/>
    </source>
</evidence>
<dbReference type="Proteomes" id="UP000014760">
    <property type="component" value="Unassembled WGS sequence"/>
</dbReference>
<feature type="region of interest" description="Disordered" evidence="1">
    <location>
        <begin position="157"/>
        <end position="178"/>
    </location>
</feature>
<proteinExistence type="predicted"/>
<keyword evidence="2" id="KW-0812">Transmembrane</keyword>
<evidence type="ECO:0000313" key="4">
    <source>
        <dbReference type="EnsemblMetazoa" id="CapteP215352"/>
    </source>
</evidence>
<keyword evidence="2" id="KW-0472">Membrane</keyword>
<sequence>MQTSSWDYRRPDPVAQRLAGGPGPSFVNPAFEDPQNSERPQSIDSRKPRHGETPGGSDGTQSGSLDRGQQRRQQSPHPPQPLRTYRPALPKVVFYQNRFVTVGVEPGEYETAEERRAAAAYAEEMSTSKASGAAVSAQQPTSSYPSNFTTIELEPRTTIQVIPPPEDAEEAEEKPKRSKTKAIREIAIFRKIRLFLQDNRLRSAEGQLKLKKINQDQEVSNPILKRILNIIFITTGVALLLAVVIVIIYTSIVNIEATFGADGATEDGRSLYSRVIVIIRIRQISMLVFCCIAL</sequence>
<dbReference type="AlphaFoldDB" id="R7UZ45"/>
<dbReference type="EMBL" id="AMQN01005717">
    <property type="status" value="NOT_ANNOTATED_CDS"/>
    <property type="molecule type" value="Genomic_DNA"/>
</dbReference>
<dbReference type="HOGENOM" id="CLU_947447_0_0_1"/>
<gene>
    <name evidence="3" type="ORF">CAPTEDRAFT_215352</name>
</gene>
<name>R7UZ45_CAPTE</name>
<protein>
    <submittedName>
        <fullName evidence="3 4">Uncharacterized protein</fullName>
    </submittedName>
</protein>
<feature type="region of interest" description="Disordered" evidence="1">
    <location>
        <begin position="131"/>
        <end position="150"/>
    </location>
</feature>
<reference evidence="3 5" key="2">
    <citation type="journal article" date="2013" name="Nature">
        <title>Insights into bilaterian evolution from three spiralian genomes.</title>
        <authorList>
            <person name="Simakov O."/>
            <person name="Marletaz F."/>
            <person name="Cho S.J."/>
            <person name="Edsinger-Gonzales E."/>
            <person name="Havlak P."/>
            <person name="Hellsten U."/>
            <person name="Kuo D.H."/>
            <person name="Larsson T."/>
            <person name="Lv J."/>
            <person name="Arendt D."/>
            <person name="Savage R."/>
            <person name="Osoegawa K."/>
            <person name="de Jong P."/>
            <person name="Grimwood J."/>
            <person name="Chapman J.A."/>
            <person name="Shapiro H."/>
            <person name="Aerts A."/>
            <person name="Otillar R.P."/>
            <person name="Terry A.Y."/>
            <person name="Boore J.L."/>
            <person name="Grigoriev I.V."/>
            <person name="Lindberg D.R."/>
            <person name="Seaver E.C."/>
            <person name="Weisblat D.A."/>
            <person name="Putnam N.H."/>
            <person name="Rokhsar D.S."/>
        </authorList>
    </citation>
    <scope>NUCLEOTIDE SEQUENCE</scope>
    <source>
        <strain evidence="3 5">I ESC-2004</strain>
    </source>
</reference>
<evidence type="ECO:0000256" key="1">
    <source>
        <dbReference type="SAM" id="MobiDB-lite"/>
    </source>
</evidence>
<accession>R7UZ45</accession>
<dbReference type="EnsemblMetazoa" id="CapteT215352">
    <property type="protein sequence ID" value="CapteP215352"/>
    <property type="gene ID" value="CapteG215352"/>
</dbReference>